<evidence type="ECO:0000256" key="1">
    <source>
        <dbReference type="ARBA" id="ARBA00022729"/>
    </source>
</evidence>
<dbReference type="EMBL" id="CP019344">
    <property type="protein sequence ID" value="ARN76661.1"/>
    <property type="molecule type" value="Genomic_DNA"/>
</dbReference>
<dbReference type="SUPFAM" id="SSF49785">
    <property type="entry name" value="Galactose-binding domain-like"/>
    <property type="match status" value="2"/>
</dbReference>
<evidence type="ECO:0000313" key="3">
    <source>
        <dbReference type="EMBL" id="ARN76661.1"/>
    </source>
</evidence>
<dbReference type="AlphaFoldDB" id="A0A1W6MGD2"/>
<sequence length="523" mass="55796">MCAALCFAQSVPTAVAPTPPTRDAADVISIFSGAYNDVTGSNYNPDWGQSGFASANTAYDVLGSGDLALAYPNFNYQGNQFGSNQNVAAMEFVHIDIWTNNTTVNFFLIGLGAGNERSVSIPAAPGQWTSLDIPLADFYNAGLSGTIIQQFKYDGGDGTAASEIYVDNVYFWKVPANPQDDATLSSLEVDGQSVPNFSGAGTDYTIELQIGTTSVPQITAATPNNPGATVQINQATAVPGSATVVVTSPNGNVSETYTVNFVATIPDAAPGVSNPDSEVYSIYNDTRNFSNGLTFQYDFGSVTTVDLDPSGDVNNALKLDFSVAGYGQGEGGPDDVSSYDFVNFYYFAQASTPGFRFVMIDNDGGVEEFNYQIGDTNNGDQENIATGAWTLVSIPMSYFTNLGFSDANFFQWKADPYQQSVANGGIVYFDNIVLTQNGPLSEDDIAVANFNVYPNPSANNWRVESQDSTIDRIQLFDMTGKMVKELTPNAIQTTIEGTSLNSGIYLAQLTSGKSTSVVKIVKL</sequence>
<reference evidence="3 4" key="1">
    <citation type="submission" date="2016-11" db="EMBL/GenBank/DDBJ databases">
        <title>Trade-off between light-utilization and light-protection in marine flavobacteria.</title>
        <authorList>
            <person name="Kumagai Y."/>
        </authorList>
    </citation>
    <scope>NUCLEOTIDE SEQUENCE [LARGE SCALE GENOMIC DNA]</scope>
    <source>
        <strain evidence="3 4">JCM 13191</strain>
    </source>
</reference>
<feature type="domain" description="Secretion system C-terminal sorting" evidence="2">
    <location>
        <begin position="452"/>
        <end position="521"/>
    </location>
</feature>
<dbReference type="Proteomes" id="UP000193431">
    <property type="component" value="Chromosome"/>
</dbReference>
<keyword evidence="4" id="KW-1185">Reference proteome</keyword>
<gene>
    <name evidence="3" type="ORF">BST97_00820</name>
</gene>
<organism evidence="3 4">
    <name type="scientific">Nonlabens spongiae</name>
    <dbReference type="NCBI Taxonomy" id="331648"/>
    <lineage>
        <taxon>Bacteria</taxon>
        <taxon>Pseudomonadati</taxon>
        <taxon>Bacteroidota</taxon>
        <taxon>Flavobacteriia</taxon>
        <taxon>Flavobacteriales</taxon>
        <taxon>Flavobacteriaceae</taxon>
        <taxon>Nonlabens</taxon>
    </lineage>
</organism>
<dbReference type="InterPro" id="IPR008979">
    <property type="entry name" value="Galactose-bd-like_sf"/>
</dbReference>
<dbReference type="Gene3D" id="2.60.120.430">
    <property type="entry name" value="Galactose-binding lectin"/>
    <property type="match status" value="2"/>
</dbReference>
<dbReference type="Pfam" id="PF18962">
    <property type="entry name" value="Por_Secre_tail"/>
    <property type="match status" value="1"/>
</dbReference>
<proteinExistence type="predicted"/>
<evidence type="ECO:0000259" key="2">
    <source>
        <dbReference type="Pfam" id="PF18962"/>
    </source>
</evidence>
<dbReference type="InterPro" id="IPR026444">
    <property type="entry name" value="Secre_tail"/>
</dbReference>
<accession>A0A1W6MGD2</accession>
<evidence type="ECO:0000313" key="4">
    <source>
        <dbReference type="Proteomes" id="UP000193431"/>
    </source>
</evidence>
<dbReference type="NCBIfam" id="TIGR04183">
    <property type="entry name" value="Por_Secre_tail"/>
    <property type="match status" value="1"/>
</dbReference>
<name>A0A1W6MGD2_9FLAO</name>
<protein>
    <recommendedName>
        <fullName evidence="2">Secretion system C-terminal sorting domain-containing protein</fullName>
    </recommendedName>
</protein>
<dbReference type="STRING" id="331648.BST97_00820"/>
<keyword evidence="1" id="KW-0732">Signal</keyword>